<evidence type="ECO:0000313" key="3">
    <source>
        <dbReference type="Proteomes" id="UP001174909"/>
    </source>
</evidence>
<feature type="non-terminal residue" evidence="2">
    <location>
        <position position="66"/>
    </location>
</feature>
<sequence>MMVAKDELWLGTGKGVVLIFAVSEAVPETEAAIAELEQSSSEQAAHSEEPGTVGHGLLTPQLPEGS</sequence>
<organism evidence="2 3">
    <name type="scientific">Geodia barretti</name>
    <name type="common">Barrett's horny sponge</name>
    <dbReference type="NCBI Taxonomy" id="519541"/>
    <lineage>
        <taxon>Eukaryota</taxon>
        <taxon>Metazoa</taxon>
        <taxon>Porifera</taxon>
        <taxon>Demospongiae</taxon>
        <taxon>Heteroscleromorpha</taxon>
        <taxon>Tetractinellida</taxon>
        <taxon>Astrophorina</taxon>
        <taxon>Geodiidae</taxon>
        <taxon>Geodia</taxon>
    </lineage>
</organism>
<protein>
    <submittedName>
        <fullName evidence="2">Uncharacterized protein</fullName>
    </submittedName>
</protein>
<feature type="compositionally biased region" description="Low complexity" evidence="1">
    <location>
        <begin position="34"/>
        <end position="44"/>
    </location>
</feature>
<dbReference type="AlphaFoldDB" id="A0AA35RDZ6"/>
<reference evidence="2" key="1">
    <citation type="submission" date="2023-03" db="EMBL/GenBank/DDBJ databases">
        <authorList>
            <person name="Steffen K."/>
            <person name="Cardenas P."/>
        </authorList>
    </citation>
    <scope>NUCLEOTIDE SEQUENCE</scope>
</reference>
<dbReference type="EMBL" id="CASHTH010000910">
    <property type="protein sequence ID" value="CAI8008926.1"/>
    <property type="molecule type" value="Genomic_DNA"/>
</dbReference>
<accession>A0AA35RDZ6</accession>
<proteinExistence type="predicted"/>
<name>A0AA35RDZ6_GEOBA</name>
<comment type="caution">
    <text evidence="2">The sequence shown here is derived from an EMBL/GenBank/DDBJ whole genome shotgun (WGS) entry which is preliminary data.</text>
</comment>
<dbReference type="Proteomes" id="UP001174909">
    <property type="component" value="Unassembled WGS sequence"/>
</dbReference>
<keyword evidence="3" id="KW-1185">Reference proteome</keyword>
<gene>
    <name evidence="2" type="ORF">GBAR_LOCUS6071</name>
</gene>
<evidence type="ECO:0000313" key="2">
    <source>
        <dbReference type="EMBL" id="CAI8008926.1"/>
    </source>
</evidence>
<evidence type="ECO:0000256" key="1">
    <source>
        <dbReference type="SAM" id="MobiDB-lite"/>
    </source>
</evidence>
<feature type="region of interest" description="Disordered" evidence="1">
    <location>
        <begin position="34"/>
        <end position="66"/>
    </location>
</feature>